<dbReference type="SUPFAM" id="SSF51261">
    <property type="entry name" value="Duplicated hybrid motif"/>
    <property type="match status" value="1"/>
</dbReference>
<dbReference type="PANTHER" id="PTHR21666">
    <property type="entry name" value="PEPTIDASE-RELATED"/>
    <property type="match status" value="1"/>
</dbReference>
<protein>
    <submittedName>
        <fullName evidence="4">Peptidoglycan DD-metalloendopeptidase family protein</fullName>
    </submittedName>
</protein>
<feature type="signal peptide" evidence="2">
    <location>
        <begin position="1"/>
        <end position="20"/>
    </location>
</feature>
<dbReference type="Gene3D" id="2.70.70.10">
    <property type="entry name" value="Glucose Permease (Domain IIA)"/>
    <property type="match status" value="1"/>
</dbReference>
<evidence type="ECO:0000259" key="3">
    <source>
        <dbReference type="Pfam" id="PF01551"/>
    </source>
</evidence>
<comment type="caution">
    <text evidence="4">The sequence shown here is derived from an EMBL/GenBank/DDBJ whole genome shotgun (WGS) entry which is preliminary data.</text>
</comment>
<sequence length="356" mass="38186">MRPVALILVLSALALPVAAAAPQERDVARLQAEYRDESARARRLRAEADQAAHEIADLDRQLASLRTAVGQDDALISGQRARLRDLGQREAALVAEMSRNQGKQSRLLSALQMMSRKPPPPLLVPADKAVDTVRASILLRAIAPELQARAKALSDRQAEIVRIRRLAALNSEQLFTTESARGDRRAEMENLSARKAALQSVLVAEARAAERAARTLEARLRSLGAAVPAADAEVETTAARLPAGRNSLTPPVSGAPSARFGGRSSGWRWRADAVEAVAPAAGRVVHVGPLSGWGEVVILDLGPGWRAVIAGLDDVSVEEGARVSDGQALGRSAQDGEVYFELRREERPVDPAPWLN</sequence>
<dbReference type="RefSeq" id="WP_343791024.1">
    <property type="nucleotide sequence ID" value="NZ_BAAAGA010000001.1"/>
</dbReference>
<feature type="coiled-coil region" evidence="1">
    <location>
        <begin position="27"/>
        <end position="68"/>
    </location>
</feature>
<feature type="chain" id="PRO_5045080929" evidence="2">
    <location>
        <begin position="21"/>
        <end position="356"/>
    </location>
</feature>
<evidence type="ECO:0000256" key="2">
    <source>
        <dbReference type="SAM" id="SignalP"/>
    </source>
</evidence>
<evidence type="ECO:0000256" key="1">
    <source>
        <dbReference type="SAM" id="Coils"/>
    </source>
</evidence>
<accession>A0ABN1GPW1</accession>
<keyword evidence="5" id="KW-1185">Reference proteome</keyword>
<dbReference type="PANTHER" id="PTHR21666:SF291">
    <property type="entry name" value="STAGE II SPORULATION PROTEIN Q"/>
    <property type="match status" value="1"/>
</dbReference>
<evidence type="ECO:0000313" key="5">
    <source>
        <dbReference type="Proteomes" id="UP001501352"/>
    </source>
</evidence>
<dbReference type="CDD" id="cd12797">
    <property type="entry name" value="M23_peptidase"/>
    <property type="match status" value="1"/>
</dbReference>
<organism evidence="4 5">
    <name type="scientific">Brevundimonas kwangchunensis</name>
    <dbReference type="NCBI Taxonomy" id="322163"/>
    <lineage>
        <taxon>Bacteria</taxon>
        <taxon>Pseudomonadati</taxon>
        <taxon>Pseudomonadota</taxon>
        <taxon>Alphaproteobacteria</taxon>
        <taxon>Caulobacterales</taxon>
        <taxon>Caulobacteraceae</taxon>
        <taxon>Brevundimonas</taxon>
    </lineage>
</organism>
<proteinExistence type="predicted"/>
<dbReference type="Pfam" id="PF01551">
    <property type="entry name" value="Peptidase_M23"/>
    <property type="match status" value="1"/>
</dbReference>
<keyword evidence="2" id="KW-0732">Signal</keyword>
<feature type="domain" description="M23ase beta-sheet core" evidence="3">
    <location>
        <begin position="275"/>
        <end position="351"/>
    </location>
</feature>
<dbReference type="EMBL" id="BAAAGA010000001">
    <property type="protein sequence ID" value="GAA0616050.1"/>
    <property type="molecule type" value="Genomic_DNA"/>
</dbReference>
<dbReference type="InterPro" id="IPR050570">
    <property type="entry name" value="Cell_wall_metabolism_enzyme"/>
</dbReference>
<dbReference type="InterPro" id="IPR016047">
    <property type="entry name" value="M23ase_b-sheet_dom"/>
</dbReference>
<dbReference type="Proteomes" id="UP001501352">
    <property type="component" value="Unassembled WGS sequence"/>
</dbReference>
<reference evidence="4 5" key="1">
    <citation type="journal article" date="2019" name="Int. J. Syst. Evol. Microbiol.">
        <title>The Global Catalogue of Microorganisms (GCM) 10K type strain sequencing project: providing services to taxonomists for standard genome sequencing and annotation.</title>
        <authorList>
            <consortium name="The Broad Institute Genomics Platform"/>
            <consortium name="The Broad Institute Genome Sequencing Center for Infectious Disease"/>
            <person name="Wu L."/>
            <person name="Ma J."/>
        </authorList>
    </citation>
    <scope>NUCLEOTIDE SEQUENCE [LARGE SCALE GENOMIC DNA]</scope>
    <source>
        <strain evidence="4 5">JCM 12928</strain>
    </source>
</reference>
<dbReference type="InterPro" id="IPR011055">
    <property type="entry name" value="Dup_hybrid_motif"/>
</dbReference>
<name>A0ABN1GPW1_9CAUL</name>
<gene>
    <name evidence="4" type="ORF">GCM10009422_09000</name>
</gene>
<keyword evidence="1" id="KW-0175">Coiled coil</keyword>
<evidence type="ECO:0000313" key="4">
    <source>
        <dbReference type="EMBL" id="GAA0616050.1"/>
    </source>
</evidence>